<protein>
    <submittedName>
        <fullName evidence="2">Uncharacterized protein</fullName>
    </submittedName>
</protein>
<dbReference type="Proteomes" id="UP001154282">
    <property type="component" value="Unassembled WGS sequence"/>
</dbReference>
<sequence>QLEGCGNPEDRPPKVSAAPLRLLAPSRKTITWVPDGSSDGVAPSKEKLNDPGGDEPAGAGDTNGLPMAAGGR</sequence>
<keyword evidence="3" id="KW-1185">Reference proteome</keyword>
<evidence type="ECO:0000256" key="1">
    <source>
        <dbReference type="SAM" id="MobiDB-lite"/>
    </source>
</evidence>
<evidence type="ECO:0000313" key="3">
    <source>
        <dbReference type="Proteomes" id="UP001154282"/>
    </source>
</evidence>
<evidence type="ECO:0000313" key="2">
    <source>
        <dbReference type="EMBL" id="CAI0418605.1"/>
    </source>
</evidence>
<feature type="non-terminal residue" evidence="2">
    <location>
        <position position="1"/>
    </location>
</feature>
<reference evidence="2" key="1">
    <citation type="submission" date="2022-08" db="EMBL/GenBank/DDBJ databases">
        <authorList>
            <person name="Gutierrez-Valencia J."/>
        </authorList>
    </citation>
    <scope>NUCLEOTIDE SEQUENCE</scope>
</reference>
<accession>A0AAV0KB08</accession>
<name>A0AAV0KB08_9ROSI</name>
<proteinExistence type="predicted"/>
<organism evidence="2 3">
    <name type="scientific">Linum tenue</name>
    <dbReference type="NCBI Taxonomy" id="586396"/>
    <lineage>
        <taxon>Eukaryota</taxon>
        <taxon>Viridiplantae</taxon>
        <taxon>Streptophyta</taxon>
        <taxon>Embryophyta</taxon>
        <taxon>Tracheophyta</taxon>
        <taxon>Spermatophyta</taxon>
        <taxon>Magnoliopsida</taxon>
        <taxon>eudicotyledons</taxon>
        <taxon>Gunneridae</taxon>
        <taxon>Pentapetalae</taxon>
        <taxon>rosids</taxon>
        <taxon>fabids</taxon>
        <taxon>Malpighiales</taxon>
        <taxon>Linaceae</taxon>
        <taxon>Linum</taxon>
    </lineage>
</organism>
<dbReference type="EMBL" id="CAMGYJ010000005">
    <property type="protein sequence ID" value="CAI0418605.1"/>
    <property type="molecule type" value="Genomic_DNA"/>
</dbReference>
<dbReference type="AlphaFoldDB" id="A0AAV0KB08"/>
<feature type="region of interest" description="Disordered" evidence="1">
    <location>
        <begin position="1"/>
        <end position="72"/>
    </location>
</feature>
<gene>
    <name evidence="2" type="ORF">LITE_LOCUS17702</name>
</gene>
<feature type="compositionally biased region" description="Low complexity" evidence="1">
    <location>
        <begin position="50"/>
        <end position="60"/>
    </location>
</feature>
<comment type="caution">
    <text evidence="2">The sequence shown here is derived from an EMBL/GenBank/DDBJ whole genome shotgun (WGS) entry which is preliminary data.</text>
</comment>